<comment type="caution">
    <text evidence="4">The sequence shown here is derived from an EMBL/GenBank/DDBJ whole genome shotgun (WGS) entry which is preliminary data.</text>
</comment>
<dbReference type="SUPFAM" id="SSF56349">
    <property type="entry name" value="DNA breaking-rejoining enzymes"/>
    <property type="match status" value="1"/>
</dbReference>
<evidence type="ECO:0000256" key="1">
    <source>
        <dbReference type="ARBA" id="ARBA00023125"/>
    </source>
</evidence>
<dbReference type="Proteomes" id="UP001611162">
    <property type="component" value="Unassembled WGS sequence"/>
</dbReference>
<proteinExistence type="predicted"/>
<protein>
    <submittedName>
        <fullName evidence="4">Integrase</fullName>
    </submittedName>
</protein>
<dbReference type="Pfam" id="PF14659">
    <property type="entry name" value="Phage_int_SAM_3"/>
    <property type="match status" value="1"/>
</dbReference>
<dbReference type="RefSeq" id="WP_397614834.1">
    <property type="nucleotide sequence ID" value="NZ_JBIRRB010000018.1"/>
</dbReference>
<dbReference type="Gene3D" id="1.10.443.10">
    <property type="entry name" value="Intergrase catalytic core"/>
    <property type="match status" value="1"/>
</dbReference>
<dbReference type="InterPro" id="IPR010998">
    <property type="entry name" value="Integrase_recombinase_N"/>
</dbReference>
<dbReference type="InterPro" id="IPR004107">
    <property type="entry name" value="Integrase_SAM-like_N"/>
</dbReference>
<keyword evidence="1" id="KW-0238">DNA-binding</keyword>
<organism evidence="4 5">
    <name type="scientific">Streptomyces abikoensis</name>
    <dbReference type="NCBI Taxonomy" id="97398"/>
    <lineage>
        <taxon>Bacteria</taxon>
        <taxon>Bacillati</taxon>
        <taxon>Actinomycetota</taxon>
        <taxon>Actinomycetes</taxon>
        <taxon>Kitasatosporales</taxon>
        <taxon>Streptomycetaceae</taxon>
        <taxon>Streptomyces</taxon>
    </lineage>
</organism>
<dbReference type="Gene3D" id="1.10.150.130">
    <property type="match status" value="1"/>
</dbReference>
<reference evidence="4 5" key="1">
    <citation type="submission" date="2024-10" db="EMBL/GenBank/DDBJ databases">
        <title>The Natural Products Discovery Center: Release of the First 8490 Sequenced Strains for Exploring Actinobacteria Biosynthetic Diversity.</title>
        <authorList>
            <person name="Kalkreuter E."/>
            <person name="Kautsar S.A."/>
            <person name="Yang D."/>
            <person name="Bader C.D."/>
            <person name="Teijaro C.N."/>
            <person name="Fluegel L."/>
            <person name="Davis C.M."/>
            <person name="Simpson J.R."/>
            <person name="Lauterbach L."/>
            <person name="Steele A.D."/>
            <person name="Gui C."/>
            <person name="Meng S."/>
            <person name="Li G."/>
            <person name="Viehrig K."/>
            <person name="Ye F."/>
            <person name="Su P."/>
            <person name="Kiefer A.F."/>
            <person name="Nichols A."/>
            <person name="Cepeda A.J."/>
            <person name="Yan W."/>
            <person name="Fan B."/>
            <person name="Jiang Y."/>
            <person name="Adhikari A."/>
            <person name="Zheng C.-J."/>
            <person name="Schuster L."/>
            <person name="Cowan T.M."/>
            <person name="Smanski M.J."/>
            <person name="Chevrette M.G."/>
            <person name="De Carvalho L.P.S."/>
            <person name="Shen B."/>
        </authorList>
    </citation>
    <scope>NUCLEOTIDE SEQUENCE [LARGE SCALE GENOMIC DNA]</scope>
    <source>
        <strain evidence="4 5">NPDC020979</strain>
    </source>
</reference>
<evidence type="ECO:0000259" key="3">
    <source>
        <dbReference type="Pfam" id="PF14659"/>
    </source>
</evidence>
<name>A0ABW7TCU3_9ACTN</name>
<sequence length="437" mass="51317">MPYVEWRGNKCRVKWWAGEYLANGNKKYEFKSGFTDEDAARDYGLDREYEVRHGTHIKSRDSKSLMKDYCWDWYHSQDLRPASLVSYKAMINRQIIPYWGLRPVGDISPLEYDAWKRRLKTRVEKGELSESYVKSILMVFSMLMEDAITKYELRKTSPVVRVGVRRGRYTKRPRERKRPHEMATIYALARNAYTVWGYTGWVYMWSRSFTGMRPGEMRGLQRCFASPTWPASDPDEERRAAALERYGSMPALRVQYQHQYVNGEQMLVEPKYESFRSLVLPPFLHDMHVLLLASHRSPWVYPSLTGKPLLGTCFGRDYWHPIRDGAPARMDRLRAEIPPVPAMKGKRLYLARHWHKEMLDEDGHPEIAVETRMGHEVAGVRGLYANLTPKMELAIAEKLQLRWERFLRDEGSEWMPPFPTILPSDQVTSESAQVRRL</sequence>
<evidence type="ECO:0000313" key="4">
    <source>
        <dbReference type="EMBL" id="MFI0915208.1"/>
    </source>
</evidence>
<gene>
    <name evidence="4" type="ORF">ACH4TF_32965</name>
</gene>
<feature type="domain" description="Integrase SAM-like N-terminal" evidence="3">
    <location>
        <begin position="65"/>
        <end position="115"/>
    </location>
</feature>
<keyword evidence="2" id="KW-0233">DNA recombination</keyword>
<keyword evidence="5" id="KW-1185">Reference proteome</keyword>
<dbReference type="InterPro" id="IPR011010">
    <property type="entry name" value="DNA_brk_join_enz"/>
</dbReference>
<dbReference type="InterPro" id="IPR013762">
    <property type="entry name" value="Integrase-like_cat_sf"/>
</dbReference>
<evidence type="ECO:0000256" key="2">
    <source>
        <dbReference type="ARBA" id="ARBA00023172"/>
    </source>
</evidence>
<evidence type="ECO:0000313" key="5">
    <source>
        <dbReference type="Proteomes" id="UP001611162"/>
    </source>
</evidence>
<dbReference type="EMBL" id="JBIRRB010000018">
    <property type="protein sequence ID" value="MFI0915208.1"/>
    <property type="molecule type" value="Genomic_DNA"/>
</dbReference>
<accession>A0ABW7TCU3</accession>